<dbReference type="InterPro" id="IPR008928">
    <property type="entry name" value="6-hairpin_glycosidase_sf"/>
</dbReference>
<dbReference type="PANTHER" id="PTHR10412">
    <property type="entry name" value="MANNOSYL-OLIGOSACCHARIDE GLUCOSIDASE"/>
    <property type="match status" value="1"/>
</dbReference>
<dbReference type="GO" id="GO:0009311">
    <property type="term" value="P:oligosaccharide metabolic process"/>
    <property type="evidence" value="ECO:0007669"/>
    <property type="project" value="InterPro"/>
</dbReference>
<accession>A0A6M8HP69</accession>
<evidence type="ECO:0000313" key="2">
    <source>
        <dbReference type="EMBL" id="QKE90249.1"/>
    </source>
</evidence>
<dbReference type="Proteomes" id="UP000500767">
    <property type="component" value="Chromosome"/>
</dbReference>
<dbReference type="Pfam" id="PF22422">
    <property type="entry name" value="MGH1-like_GH"/>
    <property type="match status" value="2"/>
</dbReference>
<name>A0A6M8HP69_9PROT</name>
<feature type="domain" description="Mannosylglycerate hydrolase MGH1-like glycoside hydrolase" evidence="1">
    <location>
        <begin position="703"/>
        <end position="870"/>
    </location>
</feature>
<dbReference type="KEGG" id="lck:HN018_09530"/>
<dbReference type="InterPro" id="IPR054491">
    <property type="entry name" value="MGH1-like_GH"/>
</dbReference>
<evidence type="ECO:0000313" key="3">
    <source>
        <dbReference type="Proteomes" id="UP000500767"/>
    </source>
</evidence>
<feature type="domain" description="Mannosylglycerate hydrolase MGH1-like glycoside hydrolase" evidence="1">
    <location>
        <begin position="428"/>
        <end position="653"/>
    </location>
</feature>
<gene>
    <name evidence="2" type="ORF">HN018_09530</name>
</gene>
<dbReference type="InterPro" id="IPR012341">
    <property type="entry name" value="6hp_glycosidase-like_sf"/>
</dbReference>
<dbReference type="PANTHER" id="PTHR10412:SF10">
    <property type="entry name" value="GLYCOSYL HYDROLASE FAMILY 63 C-TERMINAL DOMAIN-CONTAINING PROTEIN"/>
    <property type="match status" value="1"/>
</dbReference>
<dbReference type="SUPFAM" id="SSF48208">
    <property type="entry name" value="Six-hairpin glycosidases"/>
    <property type="match status" value="1"/>
</dbReference>
<dbReference type="Gene3D" id="1.50.10.10">
    <property type="match status" value="1"/>
</dbReference>
<evidence type="ECO:0000259" key="1">
    <source>
        <dbReference type="Pfam" id="PF22422"/>
    </source>
</evidence>
<dbReference type="AlphaFoldDB" id="A0A6M8HP69"/>
<dbReference type="InterPro" id="IPR004888">
    <property type="entry name" value="Glycoside_hydrolase_63"/>
</dbReference>
<proteinExistence type="predicted"/>
<protein>
    <submittedName>
        <fullName evidence="2">Glucosidase</fullName>
    </submittedName>
</protein>
<keyword evidence="3" id="KW-1185">Reference proteome</keyword>
<dbReference type="GO" id="GO:0004573">
    <property type="term" value="F:Glc3Man9GlcNAc2 oligosaccharide glucosidase activity"/>
    <property type="evidence" value="ECO:0007669"/>
    <property type="project" value="InterPro"/>
</dbReference>
<reference evidence="2 3" key="1">
    <citation type="journal article" date="2014" name="World J. Microbiol. Biotechnol.">
        <title>Biodiversity and physiological characteristics of Antarctic and Arctic lichens-associated bacteria.</title>
        <authorList>
            <person name="Lee Y.M."/>
            <person name="Kim E.H."/>
            <person name="Lee H.K."/>
            <person name="Hong S.G."/>
        </authorList>
    </citation>
    <scope>NUCLEOTIDE SEQUENCE [LARGE SCALE GENOMIC DNA]</scope>
    <source>
        <strain evidence="2 3">PAMC 26569</strain>
    </source>
</reference>
<sequence>MPFVRPADTHSRDAERRRLEEQSYGMRNWRLWGPYLGDRQWGTVREDYSENGNAWTHFPHEQARSVAYRWGEDGLAGISDECQRLCLSLALWNGQDEILKERLFGLTGPQGTHGEDVKELYWHLDALPSHAYLRMLYKYPQAAFPYASLVEESRKRSRDEGEFELLDTGLFEDDRYFDVMIEYAKAAEADILMRVTATNRSAEPAELHLLPQLFFANHWSWRENHPKPSMRNHGPNRVVAEHRMLGHYTFHLEDGADVLFCENETNPRTRGQDPGEGVYKDGFHDRIVHGLEQAVRSDGPATKCAVWHRRILEPGESWTIRVRLVRGEPIIPPFAGFDAIVDARRGEADRFYSALQKDIPDADVRLVQRQALAGMIWNKQFYAIDVYRWLRGDPALPPPPTNRKRGRNSDWRHMNAADIISMPDKWEYPWFAAWDLAFHCVTFAMIDSAFAKDQLLLLSSEAYMHPNGQIPAYEWNFGDANPPVQAWGAWRVYQIEKEQNGVGDRSFLEQIFHKLLLNFAWWVNRKDNQGRNVFQGGFLGLDNIGVFDRSRPLPMGGYLDQTDGTAWMAMFALNMMRISLELALEDNAFEDIASKFFEHFLYIAQAINDIGERGVGLWSESDKFFHDVLNLPDGSMRELKLRSMVGLTPLFAVETLEPDMLKRLPNFSRRLHLFLSRRPDLAGLVARWDEPGIGERRLLSLLRGHRMKRLLLRVLDPAEFLSDHGIRSLSRYHADNPYVFESDGARIDVGYEPGESRTEMFGGNSNWRGPIWFPMNFLIVEALDRFHDYYGRDFLVECPTASGQFRTLHDIADDIAERLTRLFTRDADGRRPIYGDCEKLQSDPHFAGLVLFHEYFHGDTGKGLGASHQTGWTGLVANLMARRRASNG</sequence>
<dbReference type="EMBL" id="CP053708">
    <property type="protein sequence ID" value="QKE90249.1"/>
    <property type="molecule type" value="Genomic_DNA"/>
</dbReference>
<organism evidence="2 3">
    <name type="scientific">Lichenicola cladoniae</name>
    <dbReference type="NCBI Taxonomy" id="1484109"/>
    <lineage>
        <taxon>Bacteria</taxon>
        <taxon>Pseudomonadati</taxon>
        <taxon>Pseudomonadota</taxon>
        <taxon>Alphaproteobacteria</taxon>
        <taxon>Acetobacterales</taxon>
        <taxon>Acetobacteraceae</taxon>
        <taxon>Lichenicola</taxon>
    </lineage>
</organism>